<feature type="compositionally biased region" description="Polar residues" evidence="1">
    <location>
        <begin position="1"/>
        <end position="18"/>
    </location>
</feature>
<evidence type="ECO:0000259" key="2">
    <source>
        <dbReference type="Pfam" id="PF13622"/>
    </source>
</evidence>
<dbReference type="AlphaFoldDB" id="A0A857J453"/>
<dbReference type="Pfam" id="PF13622">
    <property type="entry name" value="4HBT_3"/>
    <property type="match status" value="1"/>
</dbReference>
<feature type="region of interest" description="Disordered" evidence="1">
    <location>
        <begin position="1"/>
        <end position="25"/>
    </location>
</feature>
<dbReference type="Pfam" id="PF20789">
    <property type="entry name" value="4HBT_3C"/>
    <property type="match status" value="1"/>
</dbReference>
<dbReference type="InterPro" id="IPR049449">
    <property type="entry name" value="TesB_ACOT8-like_N"/>
</dbReference>
<dbReference type="InterPro" id="IPR049450">
    <property type="entry name" value="ACOT8-like_C"/>
</dbReference>
<dbReference type="KEGG" id="xyk:GT347_07815"/>
<dbReference type="InterPro" id="IPR029069">
    <property type="entry name" value="HotDog_dom_sf"/>
</dbReference>
<gene>
    <name evidence="4" type="ORF">GT347_07815</name>
</gene>
<dbReference type="SUPFAM" id="SSF54637">
    <property type="entry name" value="Thioesterase/thiol ester dehydrase-isomerase"/>
    <property type="match status" value="2"/>
</dbReference>
<reference evidence="4 5" key="1">
    <citation type="submission" date="2020-01" db="EMBL/GenBank/DDBJ databases">
        <title>Genome sequencing of strain KACC 21265.</title>
        <authorList>
            <person name="Heo J."/>
            <person name="Kim S.-J."/>
            <person name="Kim J.-S."/>
            <person name="Hong S.-B."/>
            <person name="Kwon S.-W."/>
        </authorList>
    </citation>
    <scope>NUCLEOTIDE SEQUENCE [LARGE SCALE GENOMIC DNA]</scope>
    <source>
        <strain evidence="4 5">KACC 21265</strain>
    </source>
</reference>
<evidence type="ECO:0000259" key="3">
    <source>
        <dbReference type="Pfam" id="PF20789"/>
    </source>
</evidence>
<dbReference type="RefSeq" id="WP_160551426.1">
    <property type="nucleotide sequence ID" value="NZ_CP047650.1"/>
</dbReference>
<dbReference type="InterPro" id="IPR042171">
    <property type="entry name" value="Acyl-CoA_hotdog"/>
</dbReference>
<sequence length="281" mass="30983">MSSEPTHQNIHTFDQATALQPAGPHHWKGQPGRLYWNMVGPFGGTTAATLLHAVLLHPERIGEPAALTVNYAAPLADLPFVLEARPLRTNRSSQHWLLLMTQVDTEGQTITVASGTAVTALRRGTWAGSELPHPPVTPAENLSPRPPTAGLAWSERYDLRLLDGDLPTAWDGAHADDSLTRLWIQDLPPRPIDFLSLAAMSDMFYPRIWRRRALRTPAGTVSMTVYFHADQAALAAAGSGPLLGEARGQEYRHGFFDQRAQLWSADGTIMTTTHQLVYFRD</sequence>
<evidence type="ECO:0000313" key="4">
    <source>
        <dbReference type="EMBL" id="QHI97909.1"/>
    </source>
</evidence>
<protein>
    <submittedName>
        <fullName evidence="4">Thioesterase family protein</fullName>
    </submittedName>
</protein>
<proteinExistence type="predicted"/>
<organism evidence="4 5">
    <name type="scientific">Xylophilus rhododendri</name>
    <dbReference type="NCBI Taxonomy" id="2697032"/>
    <lineage>
        <taxon>Bacteria</taxon>
        <taxon>Pseudomonadati</taxon>
        <taxon>Pseudomonadota</taxon>
        <taxon>Betaproteobacteria</taxon>
        <taxon>Burkholderiales</taxon>
        <taxon>Xylophilus</taxon>
    </lineage>
</organism>
<keyword evidence="5" id="KW-1185">Reference proteome</keyword>
<dbReference type="Gene3D" id="2.40.160.210">
    <property type="entry name" value="Acyl-CoA thioesterase, double hotdog domain"/>
    <property type="match status" value="1"/>
</dbReference>
<evidence type="ECO:0000313" key="5">
    <source>
        <dbReference type="Proteomes" id="UP000464787"/>
    </source>
</evidence>
<dbReference type="Proteomes" id="UP000464787">
    <property type="component" value="Chromosome"/>
</dbReference>
<feature type="domain" description="Acyl-CoA thioesterase-like N-terminal HotDog" evidence="2">
    <location>
        <begin position="35"/>
        <end position="117"/>
    </location>
</feature>
<feature type="domain" description="Acyl-CoA thioesterase-like C-terminal" evidence="3">
    <location>
        <begin position="145"/>
        <end position="278"/>
    </location>
</feature>
<dbReference type="EMBL" id="CP047650">
    <property type="protein sequence ID" value="QHI97909.1"/>
    <property type="molecule type" value="Genomic_DNA"/>
</dbReference>
<accession>A0A857J453</accession>
<evidence type="ECO:0000256" key="1">
    <source>
        <dbReference type="SAM" id="MobiDB-lite"/>
    </source>
</evidence>
<name>A0A857J453_9BURK</name>